<dbReference type="GO" id="GO:0046467">
    <property type="term" value="P:membrane lipid biosynthetic process"/>
    <property type="evidence" value="ECO:0007669"/>
    <property type="project" value="TreeGrafter"/>
</dbReference>
<dbReference type="GO" id="GO:0016020">
    <property type="term" value="C:membrane"/>
    <property type="evidence" value="ECO:0007669"/>
    <property type="project" value="GOC"/>
</dbReference>
<evidence type="ECO:0000259" key="4">
    <source>
        <dbReference type="Pfam" id="PF03109"/>
    </source>
</evidence>
<feature type="transmembrane region" description="Helical" evidence="3">
    <location>
        <begin position="688"/>
        <end position="711"/>
    </location>
</feature>
<keyword evidence="3" id="KW-1133">Transmembrane helix</keyword>
<evidence type="ECO:0000256" key="3">
    <source>
        <dbReference type="SAM" id="Phobius"/>
    </source>
</evidence>
<feature type="domain" description="ABC1 atypical kinase-like" evidence="4">
    <location>
        <begin position="223"/>
        <end position="469"/>
    </location>
</feature>
<proteinExistence type="inferred from homology"/>
<dbReference type="GO" id="GO:1901031">
    <property type="term" value="P:regulation of response to reactive oxygen species"/>
    <property type="evidence" value="ECO:0007669"/>
    <property type="project" value="TreeGrafter"/>
</dbReference>
<sequence>MATLCVGRASATQINAARARPATQASRGMRMRATRSVAAKATRPLRMGGNFQRRDWRVQVATPATQKTAQEGDDSAKESAEPETLTVNTSITEEEMEQLEKAAADMSERKGFKERTLDYTESDKAWVRIKKLNAFQRTLEIWGFVVKFLFKRWKVDQKWAYKKEERGEDGLPTKAAKSASLATLATWLRENLLRLGPTFIKVGQQFSTRVDVLSPELIKELEKLQDNVPPFGIEEAKEIISSELGGDVDEKYSYFEDQPIAAASLGQVHRARIGDQEVVVKVQRPGLKQLFDYDLKNIRVLASLLQSVDPKTDGAARDWVAIYDECARILYQEIDYRVEGESADQFAENFKEMDWVKVPSIYWDYTAEKVLTMEYCPGIKINRVEELDKLGVDRKRMAKLIVEGYLLQILRYGLFHADPHPGNIAVDPKDGGKLVYYDFGMMGRLQPGVRDGLLNLFYATFERNADKAMDALVQMGVLVPTGDMTAVKRTAQFFLNSFYERLEVQSAQKATQGEEYNKDFKAPRTKEEKKARRKQILGNIGEDLLMVGQDQPFRFPAAFTFVVRAFSVLDGIGKGLDPKFDISEISRPYARELIMDGRPKYAKLQTEVVKAATAQSRALVNLFKSPDRVEELDSTVKRLQNGDLKLRVRALEAERQLAKMAVVQAAQGQGMIAAAAANIGTVLYCAEVALAANIAFGFSGLFGLMALGSIMKAKKLEKKEKALSGQ</sequence>
<dbReference type="InterPro" id="IPR004147">
    <property type="entry name" value="ABC1_dom"/>
</dbReference>
<comment type="similarity">
    <text evidence="1">Belongs to the protein kinase superfamily. ADCK protein kinase family.</text>
</comment>
<gene>
    <name evidence="5" type="ORF">POBO1169_LOCUS17289</name>
</gene>
<reference evidence="5" key="1">
    <citation type="submission" date="2021-01" db="EMBL/GenBank/DDBJ databases">
        <authorList>
            <person name="Corre E."/>
            <person name="Pelletier E."/>
            <person name="Niang G."/>
            <person name="Scheremetjew M."/>
            <person name="Finn R."/>
            <person name="Kale V."/>
            <person name="Holt S."/>
            <person name="Cochrane G."/>
            <person name="Meng A."/>
            <person name="Brown T."/>
            <person name="Cohen L."/>
        </authorList>
    </citation>
    <scope>NUCLEOTIDE SEQUENCE</scope>
    <source>
        <strain evidence="5">CCMP722</strain>
    </source>
</reference>
<dbReference type="InterPro" id="IPR011009">
    <property type="entry name" value="Kinase-like_dom_sf"/>
</dbReference>
<dbReference type="EMBL" id="HBFA01034456">
    <property type="protein sequence ID" value="CAD8685474.1"/>
    <property type="molecule type" value="Transcribed_RNA"/>
</dbReference>
<keyword evidence="3" id="KW-0812">Transmembrane</keyword>
<organism evidence="5">
    <name type="scientific">Pyramimonas obovata</name>
    <dbReference type="NCBI Taxonomy" id="1411642"/>
    <lineage>
        <taxon>Eukaryota</taxon>
        <taxon>Viridiplantae</taxon>
        <taxon>Chlorophyta</taxon>
        <taxon>Pyramimonadophyceae</taxon>
        <taxon>Pyramimonadales</taxon>
        <taxon>Pyramimonadaceae</taxon>
        <taxon>Pyramimonas</taxon>
        <taxon>Pyramimonas incertae sedis</taxon>
    </lineage>
</organism>
<name>A0A7S0WUM2_9CHLO</name>
<accession>A0A7S0WUM2</accession>
<dbReference type="SUPFAM" id="SSF56112">
    <property type="entry name" value="Protein kinase-like (PK-like)"/>
    <property type="match status" value="1"/>
</dbReference>
<dbReference type="InterPro" id="IPR050154">
    <property type="entry name" value="UbiB_kinase"/>
</dbReference>
<evidence type="ECO:0000313" key="5">
    <source>
        <dbReference type="EMBL" id="CAD8685474.1"/>
    </source>
</evidence>
<feature type="region of interest" description="Disordered" evidence="2">
    <location>
        <begin position="17"/>
        <end position="39"/>
    </location>
</feature>
<dbReference type="PANTHER" id="PTHR10566:SF115">
    <property type="entry name" value="PROTEIN ACTIVITY OF BC1 COMPLEX KINASE 8, CHLOROPLASTIC"/>
    <property type="match status" value="1"/>
</dbReference>
<protein>
    <recommendedName>
        <fullName evidence="4">ABC1 atypical kinase-like domain-containing protein</fullName>
    </recommendedName>
</protein>
<feature type="region of interest" description="Disordered" evidence="2">
    <location>
        <begin position="63"/>
        <end position="93"/>
    </location>
</feature>
<dbReference type="CDD" id="cd05121">
    <property type="entry name" value="ABC1_ADCK3-like"/>
    <property type="match status" value="1"/>
</dbReference>
<evidence type="ECO:0000256" key="2">
    <source>
        <dbReference type="SAM" id="MobiDB-lite"/>
    </source>
</evidence>
<keyword evidence="3" id="KW-0472">Membrane</keyword>
<dbReference type="Pfam" id="PF03109">
    <property type="entry name" value="ABC1"/>
    <property type="match status" value="1"/>
</dbReference>
<dbReference type="PANTHER" id="PTHR10566">
    <property type="entry name" value="CHAPERONE-ACTIVITY OF BC1 COMPLEX CABC1 -RELATED"/>
    <property type="match status" value="1"/>
</dbReference>
<evidence type="ECO:0000256" key="1">
    <source>
        <dbReference type="ARBA" id="ARBA00009670"/>
    </source>
</evidence>
<dbReference type="AlphaFoldDB" id="A0A7S0WUM2"/>